<evidence type="ECO:0000256" key="2">
    <source>
        <dbReference type="SAM" id="MobiDB-lite"/>
    </source>
</evidence>
<name>A0A238Y349_HALEZ</name>
<keyword evidence="1" id="KW-0175">Coiled coil</keyword>
<sequence length="910" mass="101143">MSSELRFSEIYPRWQLWAIRLVGVFIVLSVVTVGVAIDARNPPLTDNGFIVGAFLGAGLGAGVVSWLLLTRAPTTVEIEAQDGECFGTAVAASFMFLLPWFVVYMLVGVVLRLLSVVSLVPYPGTDAILIVSSVIAACVTSAGAPEWSLSDEGEVSIERKAQPSRETPPFYTDSNSEQADDDLNTPSEQDRELEDLLESINFSRERSEELIQDGSFERASERIQVGLDACKKATDLSESRQLGRLDEIEFEYNRLKTLHAQARKNDDEPPDEEDQALQRAQELTKAAEEALDEHEFETAAGRASGAEALLEDVETSDTGDIDRSRAEIEKLRQRLRSKVREEVQALTSRAEEMYDQSVTHVDAGEYEQANASVVDSIEQTRQVRHLVQQHDIENPDSLEDIDTSLSSLQDRIESIKTTERETEEQQNAVRRAIQSGEYEHAEEALRHFREQISNLDEFDEVESTVSSFKSEARQLEQKLSTDRASQRVNGFLGAAGSSRSQAEQLLSENEYDRAIRRLESARNSLAEAERLNERHDLSRGDTIAEKKGTIQSLLESASSKPAEDLSTILQEAESEIASGIDARDANDVTAAVESFEAALSQYKDAAELATECDLDQQWEVEQRRSMVEEYLEVTQEALNNRQRTVRNELEQTLETAESVLTRVEQHMEVDDVVSARESLTEVRSHVDDAARLVETGLATERLEDRYTEVDQREAELREQLPDEQPDGYRTSDLVESLQVLATKLGEPPRPEFVNQYGDYPADAYLDVFGSWPEALAATNLDPIDEASRKRGIYSRVEVLNAVVELANELGHPPSKSEMNTHGAMSASPVQSRFTDWETALEVAGVTEEQLETSGDERGEEQPETGGEEPSEGQLETSDDDQDAVEDDSGDTDTGGILGEIEGEIKEFGAE</sequence>
<keyword evidence="3" id="KW-0812">Transmembrane</keyword>
<dbReference type="EMBL" id="FZNK01000008">
    <property type="protein sequence ID" value="SNR65238.1"/>
    <property type="molecule type" value="Genomic_DNA"/>
</dbReference>
<gene>
    <name evidence="4" type="ORF">SAMN06266787_10812</name>
</gene>
<protein>
    <submittedName>
        <fullName evidence="4">Uncharacterized protein</fullName>
    </submittedName>
</protein>
<dbReference type="InterPro" id="IPR041025">
    <property type="entry name" value="HNH_repeat"/>
</dbReference>
<keyword evidence="3" id="KW-0472">Membrane</keyword>
<feature type="transmembrane region" description="Helical" evidence="3">
    <location>
        <begin position="17"/>
        <end position="37"/>
    </location>
</feature>
<dbReference type="Proteomes" id="UP000198297">
    <property type="component" value="Unassembled WGS sequence"/>
</dbReference>
<feature type="region of interest" description="Disordered" evidence="2">
    <location>
        <begin position="810"/>
        <end position="829"/>
    </location>
</feature>
<keyword evidence="3" id="KW-1133">Transmembrane helix</keyword>
<feature type="region of interest" description="Disordered" evidence="2">
    <location>
        <begin position="299"/>
        <end position="321"/>
    </location>
</feature>
<reference evidence="5" key="1">
    <citation type="submission" date="2017-06" db="EMBL/GenBank/DDBJ databases">
        <authorList>
            <person name="Varghese N."/>
            <person name="Submissions S."/>
        </authorList>
    </citation>
    <scope>NUCLEOTIDE SEQUENCE [LARGE SCALE GENOMIC DNA]</scope>
    <source>
        <strain evidence="5">DSM 19316</strain>
    </source>
</reference>
<evidence type="ECO:0000256" key="1">
    <source>
        <dbReference type="SAM" id="Coils"/>
    </source>
</evidence>
<feature type="coiled-coil region" evidence="1">
    <location>
        <begin position="405"/>
        <end position="478"/>
    </location>
</feature>
<feature type="transmembrane region" description="Helical" evidence="3">
    <location>
        <begin position="49"/>
        <end position="69"/>
    </location>
</feature>
<feature type="region of interest" description="Disordered" evidence="2">
    <location>
        <begin position="159"/>
        <end position="190"/>
    </location>
</feature>
<evidence type="ECO:0000313" key="4">
    <source>
        <dbReference type="EMBL" id="SNR65238.1"/>
    </source>
</evidence>
<feature type="coiled-coil region" evidence="1">
    <location>
        <begin position="639"/>
        <end position="666"/>
    </location>
</feature>
<feature type="region of interest" description="Disordered" evidence="2">
    <location>
        <begin position="846"/>
        <end position="910"/>
    </location>
</feature>
<proteinExistence type="predicted"/>
<dbReference type="RefSeq" id="WP_141134095.1">
    <property type="nucleotide sequence ID" value="NZ_FZNK01000008.1"/>
</dbReference>
<accession>A0A238Y349</accession>
<feature type="compositionally biased region" description="Acidic residues" evidence="2">
    <location>
        <begin position="309"/>
        <end position="319"/>
    </location>
</feature>
<feature type="compositionally biased region" description="Acidic residues" evidence="2">
    <location>
        <begin position="861"/>
        <end position="890"/>
    </location>
</feature>
<feature type="coiled-coil region" evidence="1">
    <location>
        <begin position="321"/>
        <end position="356"/>
    </location>
</feature>
<feature type="transmembrane region" description="Helical" evidence="3">
    <location>
        <begin position="89"/>
        <end position="114"/>
    </location>
</feature>
<evidence type="ECO:0000313" key="5">
    <source>
        <dbReference type="Proteomes" id="UP000198297"/>
    </source>
</evidence>
<feature type="coiled-coil region" evidence="1">
    <location>
        <begin position="245"/>
        <end position="297"/>
    </location>
</feature>
<evidence type="ECO:0000256" key="3">
    <source>
        <dbReference type="SAM" id="Phobius"/>
    </source>
</evidence>
<dbReference type="Pfam" id="PF18780">
    <property type="entry name" value="HNH_repeat"/>
    <property type="match status" value="2"/>
</dbReference>
<dbReference type="AlphaFoldDB" id="A0A238Y349"/>
<organism evidence="4 5">
    <name type="scientific">Halorubrum ezzemoulense</name>
    <name type="common">Halorubrum chaoviator</name>
    <dbReference type="NCBI Taxonomy" id="337243"/>
    <lineage>
        <taxon>Archaea</taxon>
        <taxon>Methanobacteriati</taxon>
        <taxon>Methanobacteriota</taxon>
        <taxon>Stenosarchaea group</taxon>
        <taxon>Halobacteria</taxon>
        <taxon>Halobacteriales</taxon>
        <taxon>Haloferacaceae</taxon>
        <taxon>Halorubrum</taxon>
    </lineage>
</organism>
<feature type="coiled-coil region" evidence="1">
    <location>
        <begin position="511"/>
        <end position="538"/>
    </location>
</feature>